<evidence type="ECO:0000313" key="2">
    <source>
        <dbReference type="EMBL" id="KAK6177253.1"/>
    </source>
</evidence>
<feature type="domain" description="Cyclin N-terminal" evidence="1">
    <location>
        <begin position="45"/>
        <end position="179"/>
    </location>
</feature>
<organism evidence="2 3">
    <name type="scientific">Patella caerulea</name>
    <name type="common">Rayed Mediterranean limpet</name>
    <dbReference type="NCBI Taxonomy" id="87958"/>
    <lineage>
        <taxon>Eukaryota</taxon>
        <taxon>Metazoa</taxon>
        <taxon>Spiralia</taxon>
        <taxon>Lophotrochozoa</taxon>
        <taxon>Mollusca</taxon>
        <taxon>Gastropoda</taxon>
        <taxon>Patellogastropoda</taxon>
        <taxon>Patelloidea</taxon>
        <taxon>Patellidae</taxon>
        <taxon>Patella</taxon>
    </lineage>
</organism>
<dbReference type="EMBL" id="JAZGQO010000010">
    <property type="protein sequence ID" value="KAK6177253.1"/>
    <property type="molecule type" value="Genomic_DNA"/>
</dbReference>
<dbReference type="Pfam" id="PF00134">
    <property type="entry name" value="Cyclin_N"/>
    <property type="match status" value="1"/>
</dbReference>
<dbReference type="Gene3D" id="1.10.472.10">
    <property type="entry name" value="Cyclin-like"/>
    <property type="match status" value="1"/>
</dbReference>
<dbReference type="InterPro" id="IPR006671">
    <property type="entry name" value="Cyclin_N"/>
</dbReference>
<comment type="caution">
    <text evidence="2">The sequence shown here is derived from an EMBL/GenBank/DDBJ whole genome shotgun (WGS) entry which is preliminary data.</text>
</comment>
<accession>A0AAN8PKT7</accession>
<proteinExistence type="predicted"/>
<dbReference type="InterPro" id="IPR036915">
    <property type="entry name" value="Cyclin-like_sf"/>
</dbReference>
<keyword evidence="3" id="KW-1185">Reference proteome</keyword>
<dbReference type="SUPFAM" id="SSF47954">
    <property type="entry name" value="Cyclin-like"/>
    <property type="match status" value="1"/>
</dbReference>
<reference evidence="2 3" key="1">
    <citation type="submission" date="2024-01" db="EMBL/GenBank/DDBJ databases">
        <title>The genome of the rayed Mediterranean limpet Patella caerulea (Linnaeus, 1758).</title>
        <authorList>
            <person name="Anh-Thu Weber A."/>
            <person name="Halstead-Nussloch G."/>
        </authorList>
    </citation>
    <scope>NUCLEOTIDE SEQUENCE [LARGE SCALE GENOMIC DNA]</scope>
    <source>
        <strain evidence="2">AATW-2023a</strain>
        <tissue evidence="2">Whole specimen</tissue>
    </source>
</reference>
<dbReference type="PANTHER" id="PTHR21615">
    <property type="entry name" value="CYCLIN N-TERMINAL DOMAIN-CONTAINING PROTEIN 1"/>
    <property type="match status" value="1"/>
</dbReference>
<protein>
    <recommendedName>
        <fullName evidence="1">Cyclin N-terminal domain-containing protein</fullName>
    </recommendedName>
</protein>
<gene>
    <name evidence="2" type="ORF">SNE40_015388</name>
</gene>
<dbReference type="CDD" id="cd20541">
    <property type="entry name" value="CYCLIN_CNTD1"/>
    <property type="match status" value="1"/>
</dbReference>
<dbReference type="AlphaFoldDB" id="A0AAN8PKT7"/>
<dbReference type="Proteomes" id="UP001347796">
    <property type="component" value="Unassembled WGS sequence"/>
</dbReference>
<evidence type="ECO:0000259" key="1">
    <source>
        <dbReference type="Pfam" id="PF00134"/>
    </source>
</evidence>
<dbReference type="GO" id="GO:0007131">
    <property type="term" value="P:reciprocal meiotic recombination"/>
    <property type="evidence" value="ECO:0007669"/>
    <property type="project" value="TreeGrafter"/>
</dbReference>
<evidence type="ECO:0000313" key="3">
    <source>
        <dbReference type="Proteomes" id="UP001347796"/>
    </source>
</evidence>
<dbReference type="PANTHER" id="PTHR21615:SF2">
    <property type="entry name" value="CYCLIN N-TERMINAL DOMAIN-CONTAINING PROTEIN 1"/>
    <property type="match status" value="1"/>
</dbReference>
<name>A0AAN8PKT7_PATCE</name>
<dbReference type="GO" id="GO:0035861">
    <property type="term" value="C:site of double-strand break"/>
    <property type="evidence" value="ECO:0007669"/>
    <property type="project" value="TreeGrafter"/>
</dbReference>
<sequence length="311" mass="35758">MEMKYRGIFGSPQEPLFNDEKHGVPPDILKEWLVNLDRKNTICAEKSNVKQGFFYRSDAITFIFNTCAKLEVPIKVKYYAVELFERFMTKHVQDLYNHMKTTSSQTKQKDWNEVLDRVQNQLLLRLVSCCQIASKITSHYKVISAKKARYFLRDLGLKYSSTSILQSELRVLKTLDFNVMETTPLVYMETILEILGYNDPCLSVKSYHAVALKVLDVVYLKNTQVYRELFLVIAKQTTPSISDRAAFIHVKCDKLFLAISVLTAAVYIIDQPMTDKVIDHLNKITNRPCDDILDFATVIVQCVIEGSANND</sequence>